<evidence type="ECO:0000256" key="1">
    <source>
        <dbReference type="SAM" id="MobiDB-lite"/>
    </source>
</evidence>
<feature type="region of interest" description="Disordered" evidence="1">
    <location>
        <begin position="1"/>
        <end position="85"/>
    </location>
</feature>
<dbReference type="Gene3D" id="3.30.160.60">
    <property type="entry name" value="Classic Zinc Finger"/>
    <property type="match status" value="1"/>
</dbReference>
<dbReference type="Proteomes" id="UP000241462">
    <property type="component" value="Unassembled WGS sequence"/>
</dbReference>
<gene>
    <name evidence="3" type="ORF">BD289DRAFT_451542</name>
</gene>
<dbReference type="STRING" id="2025994.A0A2T3AEE8"/>
<keyword evidence="4" id="KW-1185">Reference proteome</keyword>
<accession>A0A2T3AEE8</accession>
<sequence length="355" mass="39832">MGSATSKEPAKQTKRRYKRLKGSKVAQQSPRSAKTTDSSIRDQVHVLSKITVAPSPDWNDGSTKTKRIRTGGTKGSRKQPLNNTPVAYPVNADKAQEPFAISNNNSTLDRGDASRVKEMRNSASHTSTTKFVVTELERRPRRVQAKPDYRIRKMRELARDANPNKRIRSPSPSAREIYERLQPSFVQLVCEWRDCGAMLNNMDTLRRHIGVAHGQQASKERTCQWGTCQKEEAELGEGELLEPGSRITFATLQALGDHVEQDHMTPLYWHMGDGRTGGGIVFQDVIKKTPKYLLCEGFQITPSIKDQKIETIGEWRARKALLREMLARTLIEPQDGHGDGLHEGISLSRAFTGCT</sequence>
<name>A0A2T3AEE8_9PEZI</name>
<feature type="compositionally biased region" description="Basic residues" evidence="1">
    <location>
        <begin position="12"/>
        <end position="22"/>
    </location>
</feature>
<dbReference type="PROSITE" id="PS00028">
    <property type="entry name" value="ZINC_FINGER_C2H2_1"/>
    <property type="match status" value="1"/>
</dbReference>
<proteinExistence type="predicted"/>
<protein>
    <recommendedName>
        <fullName evidence="2">C2H2-type domain-containing protein</fullName>
    </recommendedName>
</protein>
<evidence type="ECO:0000313" key="3">
    <source>
        <dbReference type="EMBL" id="PSR93977.1"/>
    </source>
</evidence>
<evidence type="ECO:0000313" key="4">
    <source>
        <dbReference type="Proteomes" id="UP000241462"/>
    </source>
</evidence>
<dbReference type="InParanoid" id="A0A2T3AEE8"/>
<reference evidence="3 4" key="1">
    <citation type="journal article" date="2018" name="Mycol. Prog.">
        <title>Coniella lustricola, a new species from submerged detritus.</title>
        <authorList>
            <person name="Raudabaugh D.B."/>
            <person name="Iturriaga T."/>
            <person name="Carver A."/>
            <person name="Mondo S."/>
            <person name="Pangilinan J."/>
            <person name="Lipzen A."/>
            <person name="He G."/>
            <person name="Amirebrahimi M."/>
            <person name="Grigoriev I.V."/>
            <person name="Miller A.N."/>
        </authorList>
    </citation>
    <scope>NUCLEOTIDE SEQUENCE [LARGE SCALE GENOMIC DNA]</scope>
    <source>
        <strain evidence="3 4">B22-T-1</strain>
    </source>
</reference>
<feature type="compositionally biased region" description="Polar residues" evidence="1">
    <location>
        <begin position="25"/>
        <end position="38"/>
    </location>
</feature>
<evidence type="ECO:0000259" key="2">
    <source>
        <dbReference type="PROSITE" id="PS00028"/>
    </source>
</evidence>
<dbReference type="EMBL" id="KZ678402">
    <property type="protein sequence ID" value="PSR93977.1"/>
    <property type="molecule type" value="Genomic_DNA"/>
</dbReference>
<dbReference type="AlphaFoldDB" id="A0A2T3AEE8"/>
<organism evidence="3 4">
    <name type="scientific">Coniella lustricola</name>
    <dbReference type="NCBI Taxonomy" id="2025994"/>
    <lineage>
        <taxon>Eukaryota</taxon>
        <taxon>Fungi</taxon>
        <taxon>Dikarya</taxon>
        <taxon>Ascomycota</taxon>
        <taxon>Pezizomycotina</taxon>
        <taxon>Sordariomycetes</taxon>
        <taxon>Sordariomycetidae</taxon>
        <taxon>Diaporthales</taxon>
        <taxon>Schizoparmaceae</taxon>
        <taxon>Coniella</taxon>
    </lineage>
</organism>
<feature type="domain" description="C2H2-type" evidence="2">
    <location>
        <begin position="190"/>
        <end position="213"/>
    </location>
</feature>
<dbReference type="OrthoDB" id="5424797at2759"/>
<dbReference type="InterPro" id="IPR013087">
    <property type="entry name" value="Znf_C2H2_type"/>
</dbReference>